<name>A0AAE1XPL6_9LAMI</name>
<evidence type="ECO:0000313" key="2">
    <source>
        <dbReference type="Proteomes" id="UP001293254"/>
    </source>
</evidence>
<keyword evidence="2" id="KW-1185">Reference proteome</keyword>
<organism evidence="1 2">
    <name type="scientific">Sesamum alatum</name>
    <dbReference type="NCBI Taxonomy" id="300844"/>
    <lineage>
        <taxon>Eukaryota</taxon>
        <taxon>Viridiplantae</taxon>
        <taxon>Streptophyta</taxon>
        <taxon>Embryophyta</taxon>
        <taxon>Tracheophyta</taxon>
        <taxon>Spermatophyta</taxon>
        <taxon>Magnoliopsida</taxon>
        <taxon>eudicotyledons</taxon>
        <taxon>Gunneridae</taxon>
        <taxon>Pentapetalae</taxon>
        <taxon>asterids</taxon>
        <taxon>lamiids</taxon>
        <taxon>Lamiales</taxon>
        <taxon>Pedaliaceae</taxon>
        <taxon>Sesamum</taxon>
    </lineage>
</organism>
<gene>
    <name evidence="1" type="ORF">Salat_2636200</name>
</gene>
<comment type="caution">
    <text evidence="1">The sequence shown here is derived from an EMBL/GenBank/DDBJ whole genome shotgun (WGS) entry which is preliminary data.</text>
</comment>
<dbReference type="EMBL" id="JACGWO010000011">
    <property type="protein sequence ID" value="KAK4415289.1"/>
    <property type="molecule type" value="Genomic_DNA"/>
</dbReference>
<reference evidence="1" key="2">
    <citation type="journal article" date="2024" name="Plant">
        <title>Genomic evolution and insights into agronomic trait innovations of Sesamum species.</title>
        <authorList>
            <person name="Miao H."/>
            <person name="Wang L."/>
            <person name="Qu L."/>
            <person name="Liu H."/>
            <person name="Sun Y."/>
            <person name="Le M."/>
            <person name="Wang Q."/>
            <person name="Wei S."/>
            <person name="Zheng Y."/>
            <person name="Lin W."/>
            <person name="Duan Y."/>
            <person name="Cao H."/>
            <person name="Xiong S."/>
            <person name="Wang X."/>
            <person name="Wei L."/>
            <person name="Li C."/>
            <person name="Ma Q."/>
            <person name="Ju M."/>
            <person name="Zhao R."/>
            <person name="Li G."/>
            <person name="Mu C."/>
            <person name="Tian Q."/>
            <person name="Mei H."/>
            <person name="Zhang T."/>
            <person name="Gao T."/>
            <person name="Zhang H."/>
        </authorList>
    </citation>
    <scope>NUCLEOTIDE SEQUENCE</scope>
    <source>
        <strain evidence="1">3651</strain>
    </source>
</reference>
<dbReference type="Proteomes" id="UP001293254">
    <property type="component" value="Unassembled WGS sequence"/>
</dbReference>
<proteinExistence type="predicted"/>
<evidence type="ECO:0000313" key="1">
    <source>
        <dbReference type="EMBL" id="KAK4415289.1"/>
    </source>
</evidence>
<accession>A0AAE1XPL6</accession>
<protein>
    <submittedName>
        <fullName evidence="1">Uncharacterized protein</fullName>
    </submittedName>
</protein>
<reference evidence="1" key="1">
    <citation type="submission" date="2020-06" db="EMBL/GenBank/DDBJ databases">
        <authorList>
            <person name="Li T."/>
            <person name="Hu X."/>
            <person name="Zhang T."/>
            <person name="Song X."/>
            <person name="Zhang H."/>
            <person name="Dai N."/>
            <person name="Sheng W."/>
            <person name="Hou X."/>
            <person name="Wei L."/>
        </authorList>
    </citation>
    <scope>NUCLEOTIDE SEQUENCE</scope>
    <source>
        <strain evidence="1">3651</strain>
        <tissue evidence="1">Leaf</tissue>
    </source>
</reference>
<dbReference type="AlphaFoldDB" id="A0AAE1XPL6"/>
<sequence length="161" mass="18511">MEKTFVDALLEQARRDNFKVRLGEPQCRATRTRPDVICNCVRHFVTATDTTWLEIVRDLLEELNTLFVLPLEDEDAPPDDESHAEEDQFVPEGPVDFGQVMEYLQQVQVPPKGADDVHEVVHIIFDTYNSTSSLWRFINEYYDTDSDADSVLSHPACLRPL</sequence>